<name>A0A5M9JSE4_MONFR</name>
<evidence type="ECO:0000313" key="1">
    <source>
        <dbReference type="EMBL" id="KAA8570989.1"/>
    </source>
</evidence>
<protein>
    <submittedName>
        <fullName evidence="1">Uncharacterized protein</fullName>
    </submittedName>
</protein>
<keyword evidence="2" id="KW-1185">Reference proteome</keyword>
<gene>
    <name evidence="1" type="ORF">EYC84_000360</name>
</gene>
<accession>A0A5M9JSE4</accession>
<evidence type="ECO:0000313" key="2">
    <source>
        <dbReference type="Proteomes" id="UP000322873"/>
    </source>
</evidence>
<dbReference type="EMBL" id="VICG01000006">
    <property type="protein sequence ID" value="KAA8570989.1"/>
    <property type="molecule type" value="Genomic_DNA"/>
</dbReference>
<proteinExistence type="predicted"/>
<reference evidence="1 2" key="1">
    <citation type="submission" date="2019-06" db="EMBL/GenBank/DDBJ databases">
        <title>Genome Sequence of the Brown Rot Fungal Pathogen Monilinia fructicola.</title>
        <authorList>
            <person name="De Miccolis Angelini R.M."/>
            <person name="Landi L."/>
            <person name="Abate D."/>
            <person name="Pollastro S."/>
            <person name="Romanazzi G."/>
            <person name="Faretra F."/>
        </authorList>
    </citation>
    <scope>NUCLEOTIDE SEQUENCE [LARGE SCALE GENOMIC DNA]</scope>
    <source>
        <strain evidence="1 2">Mfrc123</strain>
    </source>
</reference>
<sequence length="147" mass="17110">MPSYILIHRRKKVFARKEESMVFVQGKKKKGLICIQKSVGLAAKSCIGTSSYYHRPTGNCLCIRSRLRRYKSQKKKVAIEHMIQRMGVCDSISDIFRFNRSRKCNGGLPPWQHIYYHYRSLDLVSLHWVHPCSTAQFHRLAVSSSDH</sequence>
<dbReference type="AlphaFoldDB" id="A0A5M9JSE4"/>
<organism evidence="1 2">
    <name type="scientific">Monilinia fructicola</name>
    <name type="common">Brown rot fungus</name>
    <name type="synonym">Ciboria fructicola</name>
    <dbReference type="NCBI Taxonomy" id="38448"/>
    <lineage>
        <taxon>Eukaryota</taxon>
        <taxon>Fungi</taxon>
        <taxon>Dikarya</taxon>
        <taxon>Ascomycota</taxon>
        <taxon>Pezizomycotina</taxon>
        <taxon>Leotiomycetes</taxon>
        <taxon>Helotiales</taxon>
        <taxon>Sclerotiniaceae</taxon>
        <taxon>Monilinia</taxon>
    </lineage>
</organism>
<dbReference type="Proteomes" id="UP000322873">
    <property type="component" value="Unassembled WGS sequence"/>
</dbReference>
<comment type="caution">
    <text evidence="1">The sequence shown here is derived from an EMBL/GenBank/DDBJ whole genome shotgun (WGS) entry which is preliminary data.</text>
</comment>